<accession>A0A5P1X4B9</accession>
<dbReference type="Proteomes" id="UP000325295">
    <property type="component" value="Chromosome"/>
</dbReference>
<name>A0A5P1X4B9_9LACO</name>
<feature type="region of interest" description="Disordered" evidence="1">
    <location>
        <begin position="1"/>
        <end position="71"/>
    </location>
</feature>
<protein>
    <submittedName>
        <fullName evidence="3">Uncharacterized protein</fullName>
    </submittedName>
</protein>
<keyword evidence="2" id="KW-0812">Transmembrane</keyword>
<reference evidence="3 4" key="1">
    <citation type="submission" date="2019-09" db="EMBL/GenBank/DDBJ databases">
        <title>Complete Genome Sequence of Lactobacillus nenjiangensis SH-Y15, isolated from sauerkraut.</title>
        <authorList>
            <person name="Yang H."/>
        </authorList>
    </citation>
    <scope>NUCLEOTIDE SEQUENCE [LARGE SCALE GENOMIC DNA]</scope>
    <source>
        <strain evidence="3 4">SH-Y15</strain>
    </source>
</reference>
<dbReference type="KEGG" id="lnn:F0161_07650"/>
<dbReference type="OrthoDB" id="9961355at2"/>
<feature type="transmembrane region" description="Helical" evidence="2">
    <location>
        <begin position="77"/>
        <end position="98"/>
    </location>
</feature>
<evidence type="ECO:0000256" key="2">
    <source>
        <dbReference type="SAM" id="Phobius"/>
    </source>
</evidence>
<keyword evidence="4" id="KW-1185">Reference proteome</keyword>
<evidence type="ECO:0000313" key="4">
    <source>
        <dbReference type="Proteomes" id="UP000325295"/>
    </source>
</evidence>
<gene>
    <name evidence="3" type="ORF">F0161_07650</name>
</gene>
<proteinExistence type="predicted"/>
<dbReference type="EMBL" id="CP043939">
    <property type="protein sequence ID" value="QER67744.1"/>
    <property type="molecule type" value="Genomic_DNA"/>
</dbReference>
<dbReference type="RefSeq" id="WP_137602652.1">
    <property type="nucleotide sequence ID" value="NZ_BJEB01000066.1"/>
</dbReference>
<sequence length="99" mass="11350">MAENEKPLSRAEYKRQQQNEENELKERDKKRLKAERDYAATHPQNNPEPEEAPTRSRKGRTVPISGEDKSRKMKSKLNIAIVGLVIAIVAVYLVLFFVG</sequence>
<keyword evidence="2" id="KW-0472">Membrane</keyword>
<evidence type="ECO:0000313" key="3">
    <source>
        <dbReference type="EMBL" id="QER67744.1"/>
    </source>
</evidence>
<feature type="compositionally biased region" description="Basic and acidic residues" evidence="1">
    <location>
        <begin position="1"/>
        <end position="39"/>
    </location>
</feature>
<organism evidence="3 4">
    <name type="scientific">Paucilactobacillus nenjiangensis</name>
    <dbReference type="NCBI Taxonomy" id="1296540"/>
    <lineage>
        <taxon>Bacteria</taxon>
        <taxon>Bacillati</taxon>
        <taxon>Bacillota</taxon>
        <taxon>Bacilli</taxon>
        <taxon>Lactobacillales</taxon>
        <taxon>Lactobacillaceae</taxon>
        <taxon>Paucilactobacillus</taxon>
    </lineage>
</organism>
<keyword evidence="2" id="KW-1133">Transmembrane helix</keyword>
<evidence type="ECO:0000256" key="1">
    <source>
        <dbReference type="SAM" id="MobiDB-lite"/>
    </source>
</evidence>
<dbReference type="AlphaFoldDB" id="A0A5P1X4B9"/>